<evidence type="ECO:0000313" key="2">
    <source>
        <dbReference type="EMBL" id="KAG1371318.1"/>
    </source>
</evidence>
<name>A0A8K0IY81_COCNU</name>
<evidence type="ECO:0000313" key="3">
    <source>
        <dbReference type="Proteomes" id="UP000797356"/>
    </source>
</evidence>
<gene>
    <name evidence="2" type="ORF">COCNU_16G004120</name>
</gene>
<feature type="compositionally biased region" description="Low complexity" evidence="1">
    <location>
        <begin position="62"/>
        <end position="72"/>
    </location>
</feature>
<proteinExistence type="predicted"/>
<reference evidence="2" key="2">
    <citation type="submission" date="2019-07" db="EMBL/GenBank/DDBJ databases">
        <authorList>
            <person name="Yang Y."/>
            <person name="Bocs S."/>
            <person name="Baudouin L."/>
        </authorList>
    </citation>
    <scope>NUCLEOTIDE SEQUENCE</scope>
    <source>
        <tissue evidence="2">Spear leaf of Hainan Tall coconut</tissue>
    </source>
</reference>
<sequence>MVLSGGSSSARGHGVDRFYNPPAIRRQLQQQQQQQQQSLQRPAKTRPPPAVAPPAESDDSSSKPSVSSSPSSSPSPRPAPPAGNLERFLQSTTPFVPAQYFPKTNVRRWRSCDAAELGPYYNLGDLWESFREWSAYGAGVPLVLNGSDSVIQYYVPSLSGIQLFVDPSRPSLNARTTLSFADTKENCLANDVHGGFWADNTSNGYSESYGSYDVRNVNSSTDISGKIPLPVFGLASYKFNDSIWTPNGVCEQQLASSLLQAADKRLRHLQVDHPDYRFFLSHYNSSGR</sequence>
<keyword evidence="3" id="KW-1185">Reference proteome</keyword>
<comment type="caution">
    <text evidence="2">The sequence shown here is derived from an EMBL/GenBank/DDBJ whole genome shotgun (WGS) entry which is preliminary data.</text>
</comment>
<dbReference type="OrthoDB" id="785656at2759"/>
<dbReference type="AlphaFoldDB" id="A0A8K0IY81"/>
<organism evidence="2 3">
    <name type="scientific">Cocos nucifera</name>
    <name type="common">Coconut palm</name>
    <dbReference type="NCBI Taxonomy" id="13894"/>
    <lineage>
        <taxon>Eukaryota</taxon>
        <taxon>Viridiplantae</taxon>
        <taxon>Streptophyta</taxon>
        <taxon>Embryophyta</taxon>
        <taxon>Tracheophyta</taxon>
        <taxon>Spermatophyta</taxon>
        <taxon>Magnoliopsida</taxon>
        <taxon>Liliopsida</taxon>
        <taxon>Arecaceae</taxon>
        <taxon>Arecoideae</taxon>
        <taxon>Cocoseae</taxon>
        <taxon>Attaleinae</taxon>
        <taxon>Cocos</taxon>
    </lineage>
</organism>
<feature type="compositionally biased region" description="Polar residues" evidence="1">
    <location>
        <begin position="1"/>
        <end position="10"/>
    </location>
</feature>
<dbReference type="Proteomes" id="UP000797356">
    <property type="component" value="Chromosome 16"/>
</dbReference>
<dbReference type="Pfam" id="PF05623">
    <property type="entry name" value="DUF789"/>
    <property type="match status" value="2"/>
</dbReference>
<dbReference type="EMBL" id="CM017887">
    <property type="protein sequence ID" value="KAG1371318.1"/>
    <property type="molecule type" value="Genomic_DNA"/>
</dbReference>
<evidence type="ECO:0000256" key="1">
    <source>
        <dbReference type="SAM" id="MobiDB-lite"/>
    </source>
</evidence>
<accession>A0A8K0IY81</accession>
<dbReference type="PANTHER" id="PTHR31343">
    <property type="entry name" value="T15D22.8"/>
    <property type="match status" value="1"/>
</dbReference>
<reference evidence="2" key="1">
    <citation type="journal article" date="2017" name="Gigascience">
        <title>The genome draft of coconut (Cocos nucifera).</title>
        <authorList>
            <person name="Xiao Y."/>
            <person name="Xu P."/>
            <person name="Fan H."/>
            <person name="Baudouin L."/>
            <person name="Xia W."/>
            <person name="Bocs S."/>
            <person name="Xu J."/>
            <person name="Li Q."/>
            <person name="Guo A."/>
            <person name="Zhou L."/>
            <person name="Li J."/>
            <person name="Wu Y."/>
            <person name="Ma Z."/>
            <person name="Armero A."/>
            <person name="Issali A.E."/>
            <person name="Liu N."/>
            <person name="Peng M."/>
            <person name="Yang Y."/>
        </authorList>
    </citation>
    <scope>NUCLEOTIDE SEQUENCE</scope>
    <source>
        <tissue evidence="2">Spear leaf of Hainan Tall coconut</tissue>
    </source>
</reference>
<protein>
    <submittedName>
        <fullName evidence="2">Uncharacterized protein</fullName>
    </submittedName>
</protein>
<dbReference type="InterPro" id="IPR008507">
    <property type="entry name" value="DUF789"/>
</dbReference>
<feature type="region of interest" description="Disordered" evidence="1">
    <location>
        <begin position="1"/>
        <end position="85"/>
    </location>
</feature>
<dbReference type="PANTHER" id="PTHR31343:SF8">
    <property type="entry name" value="OS07G0246600 PROTEIN"/>
    <property type="match status" value="1"/>
</dbReference>
<feature type="compositionally biased region" description="Low complexity" evidence="1">
    <location>
        <begin position="27"/>
        <end position="42"/>
    </location>
</feature>